<evidence type="ECO:0000313" key="1">
    <source>
        <dbReference type="EMBL" id="GGZ60675.1"/>
    </source>
</evidence>
<dbReference type="RefSeq" id="WP_027885174.1">
    <property type="nucleotide sequence ID" value="NZ_BMWY01000006.1"/>
</dbReference>
<reference evidence="2" key="1">
    <citation type="journal article" date="2019" name="Int. J. Syst. Evol. Microbiol.">
        <title>The Global Catalogue of Microorganisms (GCM) 10K type strain sequencing project: providing services to taxonomists for standard genome sequencing and annotation.</title>
        <authorList>
            <consortium name="The Broad Institute Genomics Platform"/>
            <consortium name="The Broad Institute Genome Sequencing Center for Infectious Disease"/>
            <person name="Wu L."/>
            <person name="Ma J."/>
        </authorList>
    </citation>
    <scope>NUCLEOTIDE SEQUENCE [LARGE SCALE GENOMIC DNA]</scope>
    <source>
        <strain evidence="2">KCTC 12708</strain>
    </source>
</reference>
<dbReference type="Proteomes" id="UP000615593">
    <property type="component" value="Unassembled WGS sequence"/>
</dbReference>
<keyword evidence="2" id="KW-1185">Reference proteome</keyword>
<organism evidence="1 2">
    <name type="scientific">Mesonia mobilis</name>
    <dbReference type="NCBI Taxonomy" id="369791"/>
    <lineage>
        <taxon>Bacteria</taxon>
        <taxon>Pseudomonadati</taxon>
        <taxon>Bacteroidota</taxon>
        <taxon>Flavobacteriia</taxon>
        <taxon>Flavobacteriales</taxon>
        <taxon>Flavobacteriaceae</taxon>
        <taxon>Mesonia</taxon>
    </lineage>
</organism>
<name>A0ABQ3BY11_9FLAO</name>
<dbReference type="InterPro" id="IPR047690">
    <property type="entry name" value="IPExxxVDY_fam"/>
</dbReference>
<proteinExistence type="predicted"/>
<dbReference type="NCBIfam" id="NF033205">
    <property type="entry name" value="IPExxxVDY"/>
    <property type="match status" value="1"/>
</dbReference>
<evidence type="ECO:0008006" key="3">
    <source>
        <dbReference type="Google" id="ProtNLM"/>
    </source>
</evidence>
<dbReference type="GeneID" id="94369951"/>
<gene>
    <name evidence="1" type="ORF">GCM10008088_22860</name>
</gene>
<protein>
    <recommendedName>
        <fullName evidence="3">IPExxxVDY family protein</fullName>
    </recommendedName>
</protein>
<sequence>MAINKLVLDDLVEENFSLIAIHCSAEVYRIVFYLNKLLGLSLKREPQDVDYNYPEGLAFYELYKFYNQREGCNYYVVSNKYKIKANHLQSNGFLFEEETKRVANLLPEYKNVDCFFKIESSNEDVNIKKLLSEINQINQIVTAYQIEVTQIKSIENLIFS</sequence>
<accession>A0ABQ3BY11</accession>
<dbReference type="EMBL" id="BMWY01000006">
    <property type="protein sequence ID" value="GGZ60675.1"/>
    <property type="molecule type" value="Genomic_DNA"/>
</dbReference>
<evidence type="ECO:0000313" key="2">
    <source>
        <dbReference type="Proteomes" id="UP000615593"/>
    </source>
</evidence>
<comment type="caution">
    <text evidence="1">The sequence shown here is derived from an EMBL/GenBank/DDBJ whole genome shotgun (WGS) entry which is preliminary data.</text>
</comment>